<accession>A0AAN8PEG5</accession>
<dbReference type="AlphaFoldDB" id="A0AAN8PEG5"/>
<feature type="region of interest" description="Disordered" evidence="1">
    <location>
        <begin position="182"/>
        <end position="202"/>
    </location>
</feature>
<proteinExistence type="predicted"/>
<evidence type="ECO:0000256" key="1">
    <source>
        <dbReference type="SAM" id="MobiDB-lite"/>
    </source>
</evidence>
<sequence length="202" mass="22610">MTTTSVVPVKCLALYKVGSDYCSDCLDNQIDVYLSEQISDWQLHFRCFQPICRWIPHDIQAMTKKQSRAKEADNKNYGPHGHYVKQEIGPLSAYGGSMGVTCQPLVNSRRTTRMRETASKDYNLETAVKVECVQKHSQSSSTSPSSSSVSSVSTDRAVTQAFSYLSPSTHLYSEKHVITGVPKGSENQITQDKTSRRRHVKN</sequence>
<evidence type="ECO:0000313" key="2">
    <source>
        <dbReference type="EMBL" id="KAK6639971.1"/>
    </source>
</evidence>
<dbReference type="Proteomes" id="UP001372834">
    <property type="component" value="Unassembled WGS sequence"/>
</dbReference>
<reference evidence="2 3" key="1">
    <citation type="submission" date="2023-10" db="EMBL/GenBank/DDBJ databases">
        <title>Genomes of two closely related lineages of the louse Polyplax serrata with different host specificities.</title>
        <authorList>
            <person name="Martinu J."/>
            <person name="Tarabai H."/>
            <person name="Stefka J."/>
            <person name="Hypsa V."/>
        </authorList>
    </citation>
    <scope>NUCLEOTIDE SEQUENCE [LARGE SCALE GENOMIC DNA]</scope>
    <source>
        <strain evidence="2">HR10_N</strain>
    </source>
</reference>
<gene>
    <name evidence="2" type="ORF">RUM43_008248</name>
</gene>
<evidence type="ECO:0000313" key="3">
    <source>
        <dbReference type="Proteomes" id="UP001372834"/>
    </source>
</evidence>
<name>A0AAN8PEG5_POLSC</name>
<organism evidence="2 3">
    <name type="scientific">Polyplax serrata</name>
    <name type="common">Common mouse louse</name>
    <dbReference type="NCBI Taxonomy" id="468196"/>
    <lineage>
        <taxon>Eukaryota</taxon>
        <taxon>Metazoa</taxon>
        <taxon>Ecdysozoa</taxon>
        <taxon>Arthropoda</taxon>
        <taxon>Hexapoda</taxon>
        <taxon>Insecta</taxon>
        <taxon>Pterygota</taxon>
        <taxon>Neoptera</taxon>
        <taxon>Paraneoptera</taxon>
        <taxon>Psocodea</taxon>
        <taxon>Troctomorpha</taxon>
        <taxon>Phthiraptera</taxon>
        <taxon>Anoplura</taxon>
        <taxon>Polyplacidae</taxon>
        <taxon>Polyplax</taxon>
    </lineage>
</organism>
<comment type="caution">
    <text evidence="2">The sequence shown here is derived from an EMBL/GenBank/DDBJ whole genome shotgun (WGS) entry which is preliminary data.</text>
</comment>
<protein>
    <submittedName>
        <fullName evidence="2">Uncharacterized protein</fullName>
    </submittedName>
</protein>
<dbReference type="EMBL" id="JAWJWE010000003">
    <property type="protein sequence ID" value="KAK6639971.1"/>
    <property type="molecule type" value="Genomic_DNA"/>
</dbReference>